<dbReference type="InterPro" id="IPR018712">
    <property type="entry name" value="Tle1-like_cat"/>
</dbReference>
<dbReference type="RefSeq" id="XP_018033614.1">
    <property type="nucleotide sequence ID" value="XM_018184331.1"/>
</dbReference>
<organism evidence="2 3">
    <name type="scientific">Paraphaeosphaeria sporulosa</name>
    <dbReference type="NCBI Taxonomy" id="1460663"/>
    <lineage>
        <taxon>Eukaryota</taxon>
        <taxon>Fungi</taxon>
        <taxon>Dikarya</taxon>
        <taxon>Ascomycota</taxon>
        <taxon>Pezizomycotina</taxon>
        <taxon>Dothideomycetes</taxon>
        <taxon>Pleosporomycetidae</taxon>
        <taxon>Pleosporales</taxon>
        <taxon>Massarineae</taxon>
        <taxon>Didymosphaeriaceae</taxon>
        <taxon>Paraphaeosphaeria</taxon>
    </lineage>
</organism>
<evidence type="ECO:0000313" key="3">
    <source>
        <dbReference type="Proteomes" id="UP000077069"/>
    </source>
</evidence>
<dbReference type="SUPFAM" id="SSF53474">
    <property type="entry name" value="alpha/beta-Hydrolases"/>
    <property type="match status" value="1"/>
</dbReference>
<dbReference type="Proteomes" id="UP000077069">
    <property type="component" value="Unassembled WGS sequence"/>
</dbReference>
<evidence type="ECO:0000259" key="1">
    <source>
        <dbReference type="Pfam" id="PF09994"/>
    </source>
</evidence>
<dbReference type="GeneID" id="28767817"/>
<dbReference type="Pfam" id="PF09994">
    <property type="entry name" value="T6SS_Tle1-like_cat"/>
    <property type="match status" value="1"/>
</dbReference>
<dbReference type="InParanoid" id="A0A177C8T1"/>
<dbReference type="AlphaFoldDB" id="A0A177C8T1"/>
<dbReference type="InterPro" id="IPR029058">
    <property type="entry name" value="AB_hydrolase_fold"/>
</dbReference>
<proteinExistence type="predicted"/>
<dbReference type="EMBL" id="KV441555">
    <property type="protein sequence ID" value="OAG03249.1"/>
    <property type="molecule type" value="Genomic_DNA"/>
</dbReference>
<evidence type="ECO:0000313" key="2">
    <source>
        <dbReference type="EMBL" id="OAG03249.1"/>
    </source>
</evidence>
<dbReference type="PANTHER" id="PTHR33840:SF1">
    <property type="entry name" value="TLE1 PHOSPHOLIPASE DOMAIN-CONTAINING PROTEIN"/>
    <property type="match status" value="1"/>
</dbReference>
<dbReference type="PANTHER" id="PTHR33840">
    <property type="match status" value="1"/>
</dbReference>
<keyword evidence="3" id="KW-1185">Reference proteome</keyword>
<feature type="domain" description="T6SS Phospholipase effector Tle1-like catalytic" evidence="1">
    <location>
        <begin position="5"/>
        <end position="267"/>
    </location>
</feature>
<gene>
    <name evidence="2" type="ORF">CC84DRAFT_1251437</name>
</gene>
<name>A0A177C8T1_9PLEO</name>
<accession>A0A177C8T1</accession>
<dbReference type="OrthoDB" id="3162439at2759"/>
<protein>
    <recommendedName>
        <fullName evidence="1">T6SS Phospholipase effector Tle1-like catalytic domain-containing protein</fullName>
    </recommendedName>
</protein>
<sequence>MTQIKRLILCCDGTWNDSVSTNNPLTNVARFSRIIEERAADGVLQIVYYHTGVGAGTSKISNSIDGAVGRGLGANVRNAYNFLCQNFNHKDCTDEIYLVGFSRGAFTVRCVASLIDSIGILTKPGLSGLYDAYGLWKNQQADSGTALKAFVERLDKAGLTKIGIKIKACGVWDTVSAIGVQLPAWLPQPPPRRLGHVDNRIPPCVEHAFHAMALNERRSAFWPVPWSEPGDSTTLRQCWFLGAHADVGGGYEDAGLANVALVWMVAQFQHFTSLAFDVTDLINFLVTREITTETNEVGFSLKTAGVEFAVKNVKETWAYKGEAGQCNF</sequence>
<dbReference type="STRING" id="1460663.A0A177C8T1"/>
<reference evidence="2 3" key="1">
    <citation type="submission" date="2016-05" db="EMBL/GenBank/DDBJ databases">
        <title>Comparative analysis of secretome profiles of manganese(II)-oxidizing ascomycete fungi.</title>
        <authorList>
            <consortium name="DOE Joint Genome Institute"/>
            <person name="Zeiner C.A."/>
            <person name="Purvine S.O."/>
            <person name="Zink E.M."/>
            <person name="Wu S."/>
            <person name="Pasa-Tolic L."/>
            <person name="Chaput D.L."/>
            <person name="Haridas S."/>
            <person name="Grigoriev I.V."/>
            <person name="Santelli C.M."/>
            <person name="Hansel C.M."/>
        </authorList>
    </citation>
    <scope>NUCLEOTIDE SEQUENCE [LARGE SCALE GENOMIC DNA]</scope>
    <source>
        <strain evidence="2 3">AP3s5-JAC2a</strain>
    </source>
</reference>